<evidence type="ECO:0000313" key="3">
    <source>
        <dbReference type="Proteomes" id="UP001431783"/>
    </source>
</evidence>
<evidence type="ECO:0000259" key="1">
    <source>
        <dbReference type="Pfam" id="PF25298"/>
    </source>
</evidence>
<dbReference type="EMBL" id="JARQZJ010000014">
    <property type="protein sequence ID" value="KAK9872969.1"/>
    <property type="molecule type" value="Genomic_DNA"/>
</dbReference>
<sequence>MDKNKNRGNTSEVKNCGVCNKGFNKKEYKLLCNDNCGRWICQKCSNLNKTKIESMVKKNEVFICRDCCRESFRKSIISPNSLDESSDEEQEKYTISDIMRQMKKNDDMRRNVVRDLQRSMQFLSDSYEDENDNTLNVVSSILEHIDCRLQPEDIKVKRLSKKELAPILVELRDIDARNLILEERRSRGEIRLSNCSYGVTNIVDFKEDSSRTTQDLFAKTRRIKNEKMYKYACVKNGRIYMKKTEGSRAILIQDETDLNVK</sequence>
<accession>A0AAW1U0S8</accession>
<dbReference type="InterPro" id="IPR013083">
    <property type="entry name" value="Znf_RING/FYVE/PHD"/>
</dbReference>
<dbReference type="Gene3D" id="3.30.40.10">
    <property type="entry name" value="Zinc/RING finger domain, C3HC4 (zinc finger)"/>
    <property type="match status" value="1"/>
</dbReference>
<dbReference type="Pfam" id="PF25298">
    <property type="entry name" value="Baculo_FP_2nd"/>
    <property type="match status" value="1"/>
</dbReference>
<dbReference type="SUPFAM" id="SSF57903">
    <property type="entry name" value="FYVE/PHD zinc finger"/>
    <property type="match status" value="1"/>
</dbReference>
<name>A0AAW1U0S8_9CUCU</name>
<dbReference type="InterPro" id="IPR011011">
    <property type="entry name" value="Znf_FYVE_PHD"/>
</dbReference>
<evidence type="ECO:0000313" key="2">
    <source>
        <dbReference type="EMBL" id="KAK9872969.1"/>
    </source>
</evidence>
<dbReference type="Proteomes" id="UP001431783">
    <property type="component" value="Unassembled WGS sequence"/>
</dbReference>
<dbReference type="AlphaFoldDB" id="A0AAW1U0S8"/>
<feature type="domain" description="FP protein C-terminal" evidence="1">
    <location>
        <begin position="212"/>
        <end position="259"/>
    </location>
</feature>
<keyword evidence="3" id="KW-1185">Reference proteome</keyword>
<reference evidence="2 3" key="1">
    <citation type="submission" date="2023-03" db="EMBL/GenBank/DDBJ databases">
        <title>Genome insight into feeding habits of ladybird beetles.</title>
        <authorList>
            <person name="Li H.-S."/>
            <person name="Huang Y.-H."/>
            <person name="Pang H."/>
        </authorList>
    </citation>
    <scope>NUCLEOTIDE SEQUENCE [LARGE SCALE GENOMIC DNA]</scope>
    <source>
        <strain evidence="2">SYSU_2023b</strain>
        <tissue evidence="2">Whole body</tissue>
    </source>
</reference>
<gene>
    <name evidence="2" type="ORF">WA026_020317</name>
</gene>
<organism evidence="2 3">
    <name type="scientific">Henosepilachna vigintioctopunctata</name>
    <dbReference type="NCBI Taxonomy" id="420089"/>
    <lineage>
        <taxon>Eukaryota</taxon>
        <taxon>Metazoa</taxon>
        <taxon>Ecdysozoa</taxon>
        <taxon>Arthropoda</taxon>
        <taxon>Hexapoda</taxon>
        <taxon>Insecta</taxon>
        <taxon>Pterygota</taxon>
        <taxon>Neoptera</taxon>
        <taxon>Endopterygota</taxon>
        <taxon>Coleoptera</taxon>
        <taxon>Polyphaga</taxon>
        <taxon>Cucujiformia</taxon>
        <taxon>Coccinelloidea</taxon>
        <taxon>Coccinellidae</taxon>
        <taxon>Epilachninae</taxon>
        <taxon>Epilachnini</taxon>
        <taxon>Henosepilachna</taxon>
    </lineage>
</organism>
<dbReference type="InterPro" id="IPR057251">
    <property type="entry name" value="FP_C"/>
</dbReference>
<dbReference type="CDD" id="cd00065">
    <property type="entry name" value="FYVE_like_SF"/>
    <property type="match status" value="1"/>
</dbReference>
<proteinExistence type="predicted"/>
<comment type="caution">
    <text evidence="2">The sequence shown here is derived from an EMBL/GenBank/DDBJ whole genome shotgun (WGS) entry which is preliminary data.</text>
</comment>
<protein>
    <recommendedName>
        <fullName evidence="1">FP protein C-terminal domain-containing protein</fullName>
    </recommendedName>
</protein>